<dbReference type="Gene3D" id="3.40.50.150">
    <property type="entry name" value="Vaccinia Virus protein VP39"/>
    <property type="match status" value="1"/>
</dbReference>
<organism evidence="5 6">
    <name type="scientific">Polyplosphaeria fusca</name>
    <dbReference type="NCBI Taxonomy" id="682080"/>
    <lineage>
        <taxon>Eukaryota</taxon>
        <taxon>Fungi</taxon>
        <taxon>Dikarya</taxon>
        <taxon>Ascomycota</taxon>
        <taxon>Pezizomycotina</taxon>
        <taxon>Dothideomycetes</taxon>
        <taxon>Pleosporomycetidae</taxon>
        <taxon>Pleosporales</taxon>
        <taxon>Tetraplosphaeriaceae</taxon>
        <taxon>Polyplosphaeria</taxon>
    </lineage>
</organism>
<dbReference type="Gene3D" id="1.10.10.10">
    <property type="entry name" value="Winged helix-like DNA-binding domain superfamily/Winged helix DNA-binding domain"/>
    <property type="match status" value="1"/>
</dbReference>
<sequence length="420" mass="46445">MSTSRILHLAQIIAAQTALVDEHISNSGVAAPSFEADAPIEPIQKSNAEVERARVSAVEASIELRQLLEGPIKLILPESNFAPLAAIYRFKIATAVSPEGSTSFTDIASKCGLLEHDVRRLIRYASAHHRCFQESEKGRVSHTAASKLLAENEQIGHLMGLTFAECWPAHSRSLDAMAQKSEEPNVSGFSLANSTRLNMFEFLAQNPDRAQRFAGAMSTTSQASLDALATYFDWANLPDGGTVVDVGGAQGHVSVSLAQRFPQLRFVVEDMQEVVKDAHNKIPDGLKEKIRLVAHDMFTEQPIKNADVFLLRYVLHDWPDKYCVKVIEGLAPALKQGAKVVIQDHLLPEPGSLSLLQEMMIRSMDNIMLSLFNSREREVDDWKDLFNRAHGKQWVVSVTRVKENPSTGIIVAEWLGDLES</sequence>
<keyword evidence="2" id="KW-0808">Transferase</keyword>
<evidence type="ECO:0000313" key="6">
    <source>
        <dbReference type="Proteomes" id="UP000799444"/>
    </source>
</evidence>
<evidence type="ECO:0000259" key="4">
    <source>
        <dbReference type="Pfam" id="PF00891"/>
    </source>
</evidence>
<dbReference type="PANTHER" id="PTHR43712:SF12">
    <property type="entry name" value="STERIGMATOCYSTIN 8-O-METHYLTRANSFERASE"/>
    <property type="match status" value="1"/>
</dbReference>
<evidence type="ECO:0000313" key="5">
    <source>
        <dbReference type="EMBL" id="KAF2734829.1"/>
    </source>
</evidence>
<comment type="caution">
    <text evidence="5">The sequence shown here is derived from an EMBL/GenBank/DDBJ whole genome shotgun (WGS) entry which is preliminary data.</text>
</comment>
<dbReference type="InterPro" id="IPR036390">
    <property type="entry name" value="WH_DNA-bd_sf"/>
</dbReference>
<dbReference type="InterPro" id="IPR029063">
    <property type="entry name" value="SAM-dependent_MTases_sf"/>
</dbReference>
<dbReference type="GO" id="GO:0008171">
    <property type="term" value="F:O-methyltransferase activity"/>
    <property type="evidence" value="ECO:0007669"/>
    <property type="project" value="InterPro"/>
</dbReference>
<gene>
    <name evidence="5" type="ORF">EJ04DRAFT_492880</name>
</gene>
<evidence type="ECO:0000256" key="2">
    <source>
        <dbReference type="ARBA" id="ARBA00022679"/>
    </source>
</evidence>
<evidence type="ECO:0000256" key="3">
    <source>
        <dbReference type="ARBA" id="ARBA00022691"/>
    </source>
</evidence>
<keyword evidence="1" id="KW-0489">Methyltransferase</keyword>
<dbReference type="Pfam" id="PF00891">
    <property type="entry name" value="Methyltransf_2"/>
    <property type="match status" value="1"/>
</dbReference>
<name>A0A9P4QXY3_9PLEO</name>
<dbReference type="SUPFAM" id="SSF53335">
    <property type="entry name" value="S-adenosyl-L-methionine-dependent methyltransferases"/>
    <property type="match status" value="1"/>
</dbReference>
<feature type="domain" description="O-methyltransferase C-terminal" evidence="4">
    <location>
        <begin position="198"/>
        <end position="389"/>
    </location>
</feature>
<keyword evidence="3" id="KW-0949">S-adenosyl-L-methionine</keyword>
<dbReference type="SUPFAM" id="SSF46785">
    <property type="entry name" value="Winged helix' DNA-binding domain"/>
    <property type="match status" value="1"/>
</dbReference>
<reference evidence="5" key="1">
    <citation type="journal article" date="2020" name="Stud. Mycol.">
        <title>101 Dothideomycetes genomes: a test case for predicting lifestyles and emergence of pathogens.</title>
        <authorList>
            <person name="Haridas S."/>
            <person name="Albert R."/>
            <person name="Binder M."/>
            <person name="Bloem J."/>
            <person name="Labutti K."/>
            <person name="Salamov A."/>
            <person name="Andreopoulos B."/>
            <person name="Baker S."/>
            <person name="Barry K."/>
            <person name="Bills G."/>
            <person name="Bluhm B."/>
            <person name="Cannon C."/>
            <person name="Castanera R."/>
            <person name="Culley D."/>
            <person name="Daum C."/>
            <person name="Ezra D."/>
            <person name="Gonzalez J."/>
            <person name="Henrissat B."/>
            <person name="Kuo A."/>
            <person name="Liang C."/>
            <person name="Lipzen A."/>
            <person name="Lutzoni F."/>
            <person name="Magnuson J."/>
            <person name="Mondo S."/>
            <person name="Nolan M."/>
            <person name="Ohm R."/>
            <person name="Pangilinan J."/>
            <person name="Park H.-J."/>
            <person name="Ramirez L."/>
            <person name="Alfaro M."/>
            <person name="Sun H."/>
            <person name="Tritt A."/>
            <person name="Yoshinaga Y."/>
            <person name="Zwiers L.-H."/>
            <person name="Turgeon B."/>
            <person name="Goodwin S."/>
            <person name="Spatafora J."/>
            <person name="Crous P."/>
            <person name="Grigoriev I."/>
        </authorList>
    </citation>
    <scope>NUCLEOTIDE SEQUENCE</scope>
    <source>
        <strain evidence="5">CBS 125425</strain>
    </source>
</reference>
<dbReference type="InterPro" id="IPR016461">
    <property type="entry name" value="COMT-like"/>
</dbReference>
<accession>A0A9P4QXY3</accession>
<dbReference type="InterPro" id="IPR001077">
    <property type="entry name" value="COMT_C"/>
</dbReference>
<dbReference type="PANTHER" id="PTHR43712">
    <property type="entry name" value="PUTATIVE (AFU_ORTHOLOGUE AFUA_4G14580)-RELATED"/>
    <property type="match status" value="1"/>
</dbReference>
<proteinExistence type="predicted"/>
<dbReference type="GO" id="GO:0032259">
    <property type="term" value="P:methylation"/>
    <property type="evidence" value="ECO:0007669"/>
    <property type="project" value="UniProtKB-KW"/>
</dbReference>
<dbReference type="Proteomes" id="UP000799444">
    <property type="component" value="Unassembled WGS sequence"/>
</dbReference>
<keyword evidence="6" id="KW-1185">Reference proteome</keyword>
<dbReference type="PROSITE" id="PS51683">
    <property type="entry name" value="SAM_OMT_II"/>
    <property type="match status" value="1"/>
</dbReference>
<dbReference type="InterPro" id="IPR036388">
    <property type="entry name" value="WH-like_DNA-bd_sf"/>
</dbReference>
<dbReference type="OrthoDB" id="1606438at2759"/>
<dbReference type="AlphaFoldDB" id="A0A9P4QXY3"/>
<evidence type="ECO:0000256" key="1">
    <source>
        <dbReference type="ARBA" id="ARBA00022603"/>
    </source>
</evidence>
<dbReference type="EMBL" id="ML996143">
    <property type="protein sequence ID" value="KAF2734829.1"/>
    <property type="molecule type" value="Genomic_DNA"/>
</dbReference>
<protein>
    <submittedName>
        <fullName evidence="5">O-methyltransferase</fullName>
    </submittedName>
</protein>